<evidence type="ECO:0000259" key="2">
    <source>
        <dbReference type="Pfam" id="PF14289"/>
    </source>
</evidence>
<evidence type="ECO:0000256" key="1">
    <source>
        <dbReference type="SAM" id="SignalP"/>
    </source>
</evidence>
<keyword evidence="4" id="KW-1185">Reference proteome</keyword>
<reference evidence="3 4" key="1">
    <citation type="journal article" date="2011" name="J. Microbiol.">
        <title>Gramella jeungdoensis sp. nov., isolated from a solar saltern in Korea.</title>
        <authorList>
            <person name="Joung Y."/>
            <person name="Kim H."/>
            <person name="Jang T."/>
            <person name="Ahn T.S."/>
            <person name="Joh K."/>
        </authorList>
    </citation>
    <scope>NUCLEOTIDE SEQUENCE [LARGE SCALE GENOMIC DNA]</scope>
    <source>
        <strain evidence="3 4">KCTC 23123</strain>
    </source>
</reference>
<feature type="chain" id="PRO_5021352858" evidence="1">
    <location>
        <begin position="25"/>
        <end position="244"/>
    </location>
</feature>
<evidence type="ECO:0000313" key="4">
    <source>
        <dbReference type="Proteomes" id="UP000298517"/>
    </source>
</evidence>
<gene>
    <name evidence="3" type="ORF">E2488_00970</name>
</gene>
<dbReference type="Pfam" id="PF14289">
    <property type="entry name" value="DUF4369"/>
    <property type="match status" value="1"/>
</dbReference>
<organism evidence="3 4">
    <name type="scientific">Gramella jeungdoensis</name>
    <dbReference type="NCBI Taxonomy" id="708091"/>
    <lineage>
        <taxon>Bacteria</taxon>
        <taxon>Pseudomonadati</taxon>
        <taxon>Bacteroidota</taxon>
        <taxon>Flavobacteriia</taxon>
        <taxon>Flavobacteriales</taxon>
        <taxon>Flavobacteriaceae</taxon>
        <taxon>Christiangramia</taxon>
    </lineage>
</organism>
<keyword evidence="1" id="KW-0732">Signal</keyword>
<protein>
    <submittedName>
        <fullName evidence="3">DUF4369 domain-containing protein</fullName>
    </submittedName>
</protein>
<accession>A0A4Y8AWP5</accession>
<feature type="domain" description="DUF4369" evidence="2">
    <location>
        <begin position="43"/>
        <end position="135"/>
    </location>
</feature>
<comment type="caution">
    <text evidence="3">The sequence shown here is derived from an EMBL/GenBank/DDBJ whole genome shotgun (WGS) entry which is preliminary data.</text>
</comment>
<dbReference type="RefSeq" id="WP_134246464.1">
    <property type="nucleotide sequence ID" value="NZ_SNQI01000001.1"/>
</dbReference>
<dbReference type="OrthoDB" id="1438694at2"/>
<dbReference type="Proteomes" id="UP000298517">
    <property type="component" value="Unassembled WGS sequence"/>
</dbReference>
<proteinExistence type="predicted"/>
<name>A0A4Y8AWP5_9FLAO</name>
<dbReference type="AlphaFoldDB" id="A0A4Y8AWP5"/>
<dbReference type="EMBL" id="SNQI01000001">
    <property type="protein sequence ID" value="TEW76452.1"/>
    <property type="molecule type" value="Genomic_DNA"/>
</dbReference>
<feature type="signal peptide" evidence="1">
    <location>
        <begin position="1"/>
        <end position="24"/>
    </location>
</feature>
<dbReference type="InterPro" id="IPR025380">
    <property type="entry name" value="DUF4369"/>
</dbReference>
<sequence>MNINFTTTLKKLFFICSCALILMACKNETLPKNKIVSFKKNTFKINGTLKNFYPQKVYLNKIFENSLIIIDSSNVTNNNFLFNGFVEYPERFALSFKHYSNTVILIVENAEIAIQIDANDLENNLIKGSNLNTEFNNYQSNSKKIFKKISYLFPQFQKYRLENNVEKLAEINNQMKTIEQEHIEYSYNYISQNSNSYIAAMLLRDQLQNTTIDTLRVINSYKNLTEKVKKSPDAQIIALTLNLH</sequence>
<evidence type="ECO:0000313" key="3">
    <source>
        <dbReference type="EMBL" id="TEW76452.1"/>
    </source>
</evidence>